<gene>
    <name evidence="1" type="ORF">N177_0267</name>
</gene>
<dbReference type="eggNOG" id="COG3710">
    <property type="taxonomic scope" value="Bacteria"/>
</dbReference>
<dbReference type="Proteomes" id="UP000017819">
    <property type="component" value="Unassembled WGS sequence"/>
</dbReference>
<dbReference type="OrthoDB" id="9812210at2"/>
<comment type="caution">
    <text evidence="1">The sequence shown here is derived from an EMBL/GenBank/DDBJ whole genome shotgun (WGS) entry which is preliminary data.</text>
</comment>
<dbReference type="STRING" id="631454.N177_0267"/>
<proteinExistence type="predicted"/>
<reference evidence="1 2" key="1">
    <citation type="journal article" date="2014" name="Genome Announc.">
        <title>Draft Genome Sequence of Lutibaculum baratangense Strain AMV1T, Isolated from a Mud Volcano in Andamans, India.</title>
        <authorList>
            <person name="Singh A."/>
            <person name="Sreenivas A."/>
            <person name="Sathyanarayana Reddy G."/>
            <person name="Pinnaka A.K."/>
            <person name="Shivaji S."/>
        </authorList>
    </citation>
    <scope>NUCLEOTIDE SEQUENCE [LARGE SCALE GENOMIC DNA]</scope>
    <source>
        <strain evidence="1 2">AMV1</strain>
    </source>
</reference>
<dbReference type="RefSeq" id="WP_023430424.1">
    <property type="nucleotide sequence ID" value="NZ_AWXZ01000007.1"/>
</dbReference>
<evidence type="ECO:0000313" key="1">
    <source>
        <dbReference type="EMBL" id="ESR27288.1"/>
    </source>
</evidence>
<evidence type="ECO:0000313" key="2">
    <source>
        <dbReference type="Proteomes" id="UP000017819"/>
    </source>
</evidence>
<sequence>MDSLITAAARALAAGDPLLALNHVALRDDATALALRGIAMAQLGDLARARELLKRAGRAFGPREAVERARCAIAEAEIALASRDLAWSDEMLDTAHATLAGRGDRVNAAFALYIKARRLLLLGRLNEASQALGRIDRETLTPALTTACDLVEAGIAMRRIRAREAHEALARAQRAAREASIGPLTEEVDSVAHALGSPAARLISRAGTRSLLLSEVEDVLSSQALIVDASRLAVHARNSVLPLARRPVLFGLARALAEAWPADVPREALLVRVFRASEADESHRARLRVEMGRLRKELREVARVEATRKGYRLVPHHASEVLVLTPPIEAAHGSLFALLSDGQAWSSSALAVALGSSQRSVQRALEELGRQGRVQPLGRARSRRWITPSVPGFPTALLLTGAVRDR</sequence>
<dbReference type="PATRIC" id="fig|631454.5.peg.265"/>
<dbReference type="EMBL" id="AWXZ01000007">
    <property type="protein sequence ID" value="ESR27288.1"/>
    <property type="molecule type" value="Genomic_DNA"/>
</dbReference>
<name>V4TNL2_9HYPH</name>
<accession>V4TNL2</accession>
<protein>
    <submittedName>
        <fullName evidence="1">Malic enzyme</fullName>
    </submittedName>
</protein>
<keyword evidence="2" id="KW-1185">Reference proteome</keyword>
<dbReference type="InterPro" id="IPR036388">
    <property type="entry name" value="WH-like_DNA-bd_sf"/>
</dbReference>
<organism evidence="1 2">
    <name type="scientific">Lutibaculum baratangense AMV1</name>
    <dbReference type="NCBI Taxonomy" id="631454"/>
    <lineage>
        <taxon>Bacteria</taxon>
        <taxon>Pseudomonadati</taxon>
        <taxon>Pseudomonadota</taxon>
        <taxon>Alphaproteobacteria</taxon>
        <taxon>Hyphomicrobiales</taxon>
        <taxon>Tepidamorphaceae</taxon>
        <taxon>Lutibaculum</taxon>
    </lineage>
</organism>
<dbReference type="AlphaFoldDB" id="V4TNL2"/>
<dbReference type="Gene3D" id="1.10.10.10">
    <property type="entry name" value="Winged helix-like DNA-binding domain superfamily/Winged helix DNA-binding domain"/>
    <property type="match status" value="1"/>
</dbReference>